<sequence>MRKHNFRVQPVNETLLQACEAGELAGGIFSGIFHSFDLLTYLDR</sequence>
<dbReference type="AlphaFoldDB" id="A0A1R3GFY7"/>
<keyword evidence="2" id="KW-1185">Reference proteome</keyword>
<reference evidence="2" key="1">
    <citation type="submission" date="2013-09" db="EMBL/GenBank/DDBJ databases">
        <title>Corchorus olitorius genome sequencing.</title>
        <authorList>
            <person name="Alam M."/>
            <person name="Haque M.S."/>
            <person name="Islam M.S."/>
            <person name="Emdad E.M."/>
            <person name="Islam M.M."/>
            <person name="Ahmed B."/>
            <person name="Halim A."/>
            <person name="Hossen Q.M.M."/>
            <person name="Hossain M.Z."/>
            <person name="Ahmed R."/>
            <person name="Khan M.M."/>
            <person name="Islam R."/>
            <person name="Rashid M.M."/>
            <person name="Khan S.A."/>
            <person name="Rahman M.S."/>
            <person name="Alam M."/>
            <person name="Yahiya A.S."/>
            <person name="Khan M.S."/>
            <person name="Azam M.S."/>
            <person name="Haque T."/>
            <person name="Lashkar M.Z.H."/>
            <person name="Akhand A.I."/>
            <person name="Morshed G."/>
            <person name="Roy S."/>
            <person name="Uddin K.S."/>
            <person name="Rabeya T."/>
            <person name="Hossain A.S."/>
            <person name="Chowdhury A."/>
            <person name="Snigdha A.R."/>
            <person name="Mortoza M.S."/>
            <person name="Matin S.A."/>
            <person name="Hoque S.M.E."/>
            <person name="Islam M.K."/>
            <person name="Roy D.K."/>
            <person name="Haider R."/>
            <person name="Moosa M.M."/>
            <person name="Elias S.M."/>
            <person name="Hasan A.M."/>
            <person name="Jahan S."/>
            <person name="Shafiuddin M."/>
            <person name="Mahmood N."/>
            <person name="Shommy N.S."/>
        </authorList>
    </citation>
    <scope>NUCLEOTIDE SEQUENCE [LARGE SCALE GENOMIC DNA]</scope>
    <source>
        <strain evidence="2">cv. O-4</strain>
    </source>
</reference>
<accession>A0A1R3GFY7</accession>
<evidence type="ECO:0000313" key="1">
    <source>
        <dbReference type="EMBL" id="OMO56992.1"/>
    </source>
</evidence>
<dbReference type="Proteomes" id="UP000187203">
    <property type="component" value="Unassembled WGS sequence"/>
</dbReference>
<dbReference type="EMBL" id="AWUE01022659">
    <property type="protein sequence ID" value="OMO56992.1"/>
    <property type="molecule type" value="Genomic_DNA"/>
</dbReference>
<comment type="caution">
    <text evidence="1">The sequence shown here is derived from an EMBL/GenBank/DDBJ whole genome shotgun (WGS) entry which is preliminary data.</text>
</comment>
<name>A0A1R3GFY7_9ROSI</name>
<proteinExistence type="predicted"/>
<evidence type="ECO:0000313" key="2">
    <source>
        <dbReference type="Proteomes" id="UP000187203"/>
    </source>
</evidence>
<gene>
    <name evidence="1" type="ORF">COLO4_35522</name>
</gene>
<organism evidence="1 2">
    <name type="scientific">Corchorus olitorius</name>
    <dbReference type="NCBI Taxonomy" id="93759"/>
    <lineage>
        <taxon>Eukaryota</taxon>
        <taxon>Viridiplantae</taxon>
        <taxon>Streptophyta</taxon>
        <taxon>Embryophyta</taxon>
        <taxon>Tracheophyta</taxon>
        <taxon>Spermatophyta</taxon>
        <taxon>Magnoliopsida</taxon>
        <taxon>eudicotyledons</taxon>
        <taxon>Gunneridae</taxon>
        <taxon>Pentapetalae</taxon>
        <taxon>rosids</taxon>
        <taxon>malvids</taxon>
        <taxon>Malvales</taxon>
        <taxon>Malvaceae</taxon>
        <taxon>Grewioideae</taxon>
        <taxon>Apeibeae</taxon>
        <taxon>Corchorus</taxon>
    </lineage>
</organism>
<protein>
    <submittedName>
        <fullName evidence="1">Uncharacterized protein</fullName>
    </submittedName>
</protein>